<accession>A0A2P9AHI1</accession>
<gene>
    <name evidence="1" type="ORF">BQ8482_160044</name>
</gene>
<organism evidence="1 2">
    <name type="scientific">Mesorhizobium delmotii</name>
    <dbReference type="NCBI Taxonomy" id="1631247"/>
    <lineage>
        <taxon>Bacteria</taxon>
        <taxon>Pseudomonadati</taxon>
        <taxon>Pseudomonadota</taxon>
        <taxon>Alphaproteobacteria</taxon>
        <taxon>Hyphomicrobiales</taxon>
        <taxon>Phyllobacteriaceae</taxon>
        <taxon>Mesorhizobium</taxon>
    </lineage>
</organism>
<protein>
    <submittedName>
        <fullName evidence="1">Uncharacterized protein</fullName>
    </submittedName>
</protein>
<reference evidence="2" key="1">
    <citation type="submission" date="2016-12" db="EMBL/GenBank/DDBJ databases">
        <authorList>
            <person name="Brunel B."/>
        </authorList>
    </citation>
    <scope>NUCLEOTIDE SEQUENCE [LARGE SCALE GENOMIC DNA]</scope>
</reference>
<sequence>MFSAAEEGRRRRRLIRSQPTAGLQSELPELRLPPLFAGAVNVRIWRDCAHWPAPRLRSTGSPVTLSAETLGDALSLYYIRLLVLSAAAAEGGMGEKPCLTGTVATSSVRSLLSTA</sequence>
<name>A0A2P9AHI1_9HYPH</name>
<keyword evidence="2" id="KW-1185">Reference proteome</keyword>
<dbReference type="AlphaFoldDB" id="A0A2P9AHI1"/>
<evidence type="ECO:0000313" key="1">
    <source>
        <dbReference type="EMBL" id="SJM30569.1"/>
    </source>
</evidence>
<dbReference type="Proteomes" id="UP000245698">
    <property type="component" value="Unassembled WGS sequence"/>
</dbReference>
<proteinExistence type="predicted"/>
<dbReference type="EMBL" id="FUIG01000022">
    <property type="protein sequence ID" value="SJM30569.1"/>
    <property type="molecule type" value="Genomic_DNA"/>
</dbReference>
<evidence type="ECO:0000313" key="2">
    <source>
        <dbReference type="Proteomes" id="UP000245698"/>
    </source>
</evidence>